<evidence type="ECO:0000313" key="2">
    <source>
        <dbReference type="Proteomes" id="UP000009080"/>
    </source>
</evidence>
<dbReference type="eggNOG" id="ENOG5031DKT">
    <property type="taxonomic scope" value="Bacteria"/>
</dbReference>
<dbReference type="AlphaFoldDB" id="C5BIG2"/>
<sequence length="55" mass="5916">MGSITLCHCSSVALNKAQRDYIAKRWDACLCHACLLAIAADTSLLTQGVPAERQP</sequence>
<accession>C5BIG2</accession>
<dbReference type="HOGENOM" id="CLU_3030925_0_0_6"/>
<dbReference type="InterPro" id="IPR032720">
    <property type="entry name" value="Cys_rich_CWC"/>
</dbReference>
<proteinExistence type="predicted"/>
<protein>
    <submittedName>
        <fullName evidence="1">Uncharacterized protein</fullName>
    </submittedName>
</protein>
<reference evidence="1 2" key="1">
    <citation type="journal article" date="2009" name="PLoS ONE">
        <title>The complete genome of Teredinibacter turnerae T7901: an intracellular endosymbiont of marine wood-boring bivalves (shipworms).</title>
        <authorList>
            <person name="Yang J.C."/>
            <person name="Madupu R."/>
            <person name="Durkin A.S."/>
            <person name="Ekborg N.A."/>
            <person name="Pedamallu C.S."/>
            <person name="Hostetler J.B."/>
            <person name="Radune D."/>
            <person name="Toms B.S."/>
            <person name="Henrissat B."/>
            <person name="Coutinho P.M."/>
            <person name="Schwarz S."/>
            <person name="Field L."/>
            <person name="Trindade-Silva A.E."/>
            <person name="Soares C.A.G."/>
            <person name="Elshahawi S."/>
            <person name="Hanora A."/>
            <person name="Schmidt E.W."/>
            <person name="Haygood M.G."/>
            <person name="Posfai J."/>
            <person name="Benner J."/>
            <person name="Madinger C."/>
            <person name="Nove J."/>
            <person name="Anton B."/>
            <person name="Chaudhary K."/>
            <person name="Foster J."/>
            <person name="Holman A."/>
            <person name="Kumar S."/>
            <person name="Lessard P.A."/>
            <person name="Luyten Y.A."/>
            <person name="Slatko B."/>
            <person name="Wood N."/>
            <person name="Wu B."/>
            <person name="Teplitski M."/>
            <person name="Mougous J.D."/>
            <person name="Ward N."/>
            <person name="Eisen J.A."/>
            <person name="Badger J.H."/>
            <person name="Distel D.L."/>
        </authorList>
    </citation>
    <scope>NUCLEOTIDE SEQUENCE [LARGE SCALE GENOMIC DNA]</scope>
    <source>
        <strain evidence="2">ATCC 39867 / T7901</strain>
    </source>
</reference>
<organism evidence="1 2">
    <name type="scientific">Teredinibacter turnerae (strain ATCC 39867 / T7901)</name>
    <dbReference type="NCBI Taxonomy" id="377629"/>
    <lineage>
        <taxon>Bacteria</taxon>
        <taxon>Pseudomonadati</taxon>
        <taxon>Pseudomonadota</taxon>
        <taxon>Gammaproteobacteria</taxon>
        <taxon>Cellvibrionales</taxon>
        <taxon>Cellvibrionaceae</taxon>
        <taxon>Teredinibacter</taxon>
    </lineage>
</organism>
<evidence type="ECO:0000313" key="1">
    <source>
        <dbReference type="EMBL" id="ACR13109.1"/>
    </source>
</evidence>
<keyword evidence="2" id="KW-1185">Reference proteome</keyword>
<dbReference type="KEGG" id="ttu:TERTU_4346"/>
<name>C5BIG2_TERTT</name>
<gene>
    <name evidence="1" type="ordered locus">TERTU_4346</name>
</gene>
<dbReference type="Pfam" id="PF14375">
    <property type="entry name" value="Cys_rich_CWC"/>
    <property type="match status" value="1"/>
</dbReference>
<dbReference type="EMBL" id="CP001614">
    <property type="protein sequence ID" value="ACR13109.1"/>
    <property type="molecule type" value="Genomic_DNA"/>
</dbReference>
<dbReference type="Proteomes" id="UP000009080">
    <property type="component" value="Chromosome"/>
</dbReference>